<dbReference type="Proteomes" id="UP000789702">
    <property type="component" value="Unassembled WGS sequence"/>
</dbReference>
<protein>
    <submittedName>
        <fullName evidence="1">12641_t:CDS:1</fullName>
    </submittedName>
</protein>
<proteinExistence type="predicted"/>
<reference evidence="1" key="1">
    <citation type="submission" date="2021-06" db="EMBL/GenBank/DDBJ databases">
        <authorList>
            <person name="Kallberg Y."/>
            <person name="Tangrot J."/>
            <person name="Rosling A."/>
        </authorList>
    </citation>
    <scope>NUCLEOTIDE SEQUENCE</scope>
    <source>
        <strain evidence="1">IL203A</strain>
    </source>
</reference>
<dbReference type="EMBL" id="CAJVPU010013475">
    <property type="protein sequence ID" value="CAG8632783.1"/>
    <property type="molecule type" value="Genomic_DNA"/>
</dbReference>
<comment type="caution">
    <text evidence="1">The sequence shown here is derived from an EMBL/GenBank/DDBJ whole genome shotgun (WGS) entry which is preliminary data.</text>
</comment>
<sequence length="56" mass="6307">MRIVAPNITVELENRTLSYGYANTEGFFRTTVNENQLCYQLLTTLTDLGISLGDVH</sequence>
<organism evidence="1 2">
    <name type="scientific">Dentiscutata heterogama</name>
    <dbReference type="NCBI Taxonomy" id="1316150"/>
    <lineage>
        <taxon>Eukaryota</taxon>
        <taxon>Fungi</taxon>
        <taxon>Fungi incertae sedis</taxon>
        <taxon>Mucoromycota</taxon>
        <taxon>Glomeromycotina</taxon>
        <taxon>Glomeromycetes</taxon>
        <taxon>Diversisporales</taxon>
        <taxon>Gigasporaceae</taxon>
        <taxon>Dentiscutata</taxon>
    </lineage>
</organism>
<keyword evidence="2" id="KW-1185">Reference proteome</keyword>
<evidence type="ECO:0000313" key="1">
    <source>
        <dbReference type="EMBL" id="CAG8632783.1"/>
    </source>
</evidence>
<accession>A0ACA9N569</accession>
<gene>
    <name evidence="1" type="ORF">DHETER_LOCUS8470</name>
</gene>
<name>A0ACA9N569_9GLOM</name>
<evidence type="ECO:0000313" key="2">
    <source>
        <dbReference type="Proteomes" id="UP000789702"/>
    </source>
</evidence>